<keyword evidence="8" id="KW-0812">Transmembrane</keyword>
<proteinExistence type="inferred from homology"/>
<evidence type="ECO:0000256" key="2">
    <source>
        <dbReference type="ARBA" id="ARBA00022670"/>
    </source>
</evidence>
<feature type="binding site" evidence="7">
    <location>
        <position position="117"/>
    </location>
    <ligand>
        <name>substrate</name>
    </ligand>
</feature>
<evidence type="ECO:0000313" key="10">
    <source>
        <dbReference type="EMBL" id="ODS33568.1"/>
    </source>
</evidence>
<dbReference type="PANTHER" id="PTHR22939">
    <property type="entry name" value="SERINE PROTEASE FAMILY S1C HTRA-RELATED"/>
    <property type="match status" value="1"/>
</dbReference>
<dbReference type="Gene3D" id="2.30.42.10">
    <property type="match status" value="2"/>
</dbReference>
<evidence type="ECO:0000256" key="1">
    <source>
        <dbReference type="ARBA" id="ARBA00010541"/>
    </source>
</evidence>
<dbReference type="EC" id="3.4.21.-" evidence="10"/>
<dbReference type="SMART" id="SM00228">
    <property type="entry name" value="PDZ"/>
    <property type="match status" value="2"/>
</dbReference>
<dbReference type="InterPro" id="IPR036034">
    <property type="entry name" value="PDZ_sf"/>
</dbReference>
<dbReference type="InterPro" id="IPR001478">
    <property type="entry name" value="PDZ"/>
</dbReference>
<feature type="domain" description="PDZ" evidence="9">
    <location>
        <begin position="265"/>
        <end position="356"/>
    </location>
</feature>
<dbReference type="Proteomes" id="UP000094056">
    <property type="component" value="Unassembled WGS sequence"/>
</dbReference>
<evidence type="ECO:0000256" key="3">
    <source>
        <dbReference type="ARBA" id="ARBA00022729"/>
    </source>
</evidence>
<dbReference type="PRINTS" id="PR00834">
    <property type="entry name" value="PROTEASES2C"/>
</dbReference>
<reference evidence="10 11" key="1">
    <citation type="submission" date="2016-07" db="EMBL/GenBank/DDBJ databases">
        <title>Draft genome of Scalindua rubra, obtained from a brine-seawater interface in the Red Sea, sheds light on salt adaptation in anammox bacteria.</title>
        <authorList>
            <person name="Speth D.R."/>
            <person name="Lagkouvardos I."/>
            <person name="Wang Y."/>
            <person name="Qian P.-Y."/>
            <person name="Dutilh B.E."/>
            <person name="Jetten M.S."/>
        </authorList>
    </citation>
    <scope>NUCLEOTIDE SEQUENCE [LARGE SCALE GENOMIC DNA]</scope>
    <source>
        <strain evidence="10">BSI-1</strain>
    </source>
</reference>
<evidence type="ECO:0000256" key="7">
    <source>
        <dbReference type="PIRSR" id="PIRSR611782-2"/>
    </source>
</evidence>
<keyword evidence="10" id="KW-0346">Stress response</keyword>
<evidence type="ECO:0000256" key="6">
    <source>
        <dbReference type="ARBA" id="ARBA00022825"/>
    </source>
</evidence>
<dbReference type="NCBIfam" id="TIGR02037">
    <property type="entry name" value="degP_htrA_DO"/>
    <property type="match status" value="1"/>
</dbReference>
<comment type="similarity">
    <text evidence="1">Belongs to the peptidase S1C family.</text>
</comment>
<keyword evidence="4" id="KW-0677">Repeat</keyword>
<keyword evidence="3" id="KW-0732">Signal</keyword>
<protein>
    <submittedName>
        <fullName evidence="10">Heat shock protease DegP/HtrA</fullName>
        <ecNumber evidence="10">3.4.21.-</ecNumber>
    </submittedName>
</protein>
<dbReference type="Pfam" id="PF13180">
    <property type="entry name" value="PDZ_2"/>
    <property type="match status" value="2"/>
</dbReference>
<evidence type="ECO:0000256" key="5">
    <source>
        <dbReference type="ARBA" id="ARBA00022801"/>
    </source>
</evidence>
<dbReference type="EMBL" id="MAYW01000025">
    <property type="protein sequence ID" value="ODS33568.1"/>
    <property type="molecule type" value="Genomic_DNA"/>
</dbReference>
<evidence type="ECO:0000256" key="8">
    <source>
        <dbReference type="SAM" id="Phobius"/>
    </source>
</evidence>
<sequence length="477" mass="52276">MQVKLTNFRSLLRCSLYFVSITSIVLIINSFTYESAAIGTLSETFVSVTKDIKVSVVNIRTVKASKQDMLNKERRNPLKNIFPRNLPPVQSGKGLGIKGQGSGIIYDKKGHIITNYHVIKDADEIIATLYDGREFKAELTGIDKKTNIAVLRIDAENLTPAKFGNSDSLELGEIVLAIGNLPGLGQTVTSGIISTKGTSNIQIAGYEDFIQTDATLNPGNYGGPLVNLHGEVVGISTVIPTRTGGYFGISFAIPINTAKEVTEDLIAYGKVTRGWLGITAQPITPQLQEILGLKNNLGTLISNIEPSSPAANAGIKSGDVVIEYDGKKVKDLFHLRNLVTRTEINKEVKLIVIRHSKELKLNTTIVERSKANTRNKKDLFKNLGLIVQNLTSELAINLGYEGEKGVIITNIQKETPAFKAGLKIRDLIVGIQHKAVTSIDEFYQAILNIQHGDDILMLVKRQNRTSKFIVLKQDKDD</sequence>
<keyword evidence="8" id="KW-1133">Transmembrane helix</keyword>
<dbReference type="PANTHER" id="PTHR22939:SF129">
    <property type="entry name" value="SERINE PROTEASE HTRA2, MITOCHONDRIAL"/>
    <property type="match status" value="1"/>
</dbReference>
<dbReference type="CDD" id="cd10839">
    <property type="entry name" value="cpPDZ1_DegP-like"/>
    <property type="match status" value="1"/>
</dbReference>
<dbReference type="SUPFAM" id="SSF50156">
    <property type="entry name" value="PDZ domain-like"/>
    <property type="match status" value="2"/>
</dbReference>
<keyword evidence="8" id="KW-0472">Membrane</keyword>
<dbReference type="Pfam" id="PF13365">
    <property type="entry name" value="Trypsin_2"/>
    <property type="match status" value="1"/>
</dbReference>
<dbReference type="SUPFAM" id="SSF50494">
    <property type="entry name" value="Trypsin-like serine proteases"/>
    <property type="match status" value="1"/>
</dbReference>
<evidence type="ECO:0000259" key="9">
    <source>
        <dbReference type="PROSITE" id="PS50106"/>
    </source>
</evidence>
<evidence type="ECO:0000313" key="11">
    <source>
        <dbReference type="Proteomes" id="UP000094056"/>
    </source>
</evidence>
<keyword evidence="2 10" id="KW-0645">Protease</keyword>
<dbReference type="InterPro" id="IPR001940">
    <property type="entry name" value="Peptidase_S1C"/>
</dbReference>
<accession>A0A1E3XD94</accession>
<organism evidence="10 11">
    <name type="scientific">Candidatus Scalindua rubra</name>
    <dbReference type="NCBI Taxonomy" id="1872076"/>
    <lineage>
        <taxon>Bacteria</taxon>
        <taxon>Pseudomonadati</taxon>
        <taxon>Planctomycetota</taxon>
        <taxon>Candidatus Brocadiia</taxon>
        <taxon>Candidatus Brocadiales</taxon>
        <taxon>Candidatus Scalinduaceae</taxon>
        <taxon>Candidatus Scalindua</taxon>
    </lineage>
</organism>
<dbReference type="AlphaFoldDB" id="A0A1E3XD94"/>
<gene>
    <name evidence="10" type="primary">degP_2</name>
    <name evidence="10" type="ORF">SCARUB_01302</name>
</gene>
<dbReference type="PROSITE" id="PS50106">
    <property type="entry name" value="PDZ"/>
    <property type="match status" value="1"/>
</dbReference>
<comment type="caution">
    <text evidence="10">The sequence shown here is derived from an EMBL/GenBank/DDBJ whole genome shotgun (WGS) entry which is preliminary data.</text>
</comment>
<dbReference type="GO" id="GO:0006508">
    <property type="term" value="P:proteolysis"/>
    <property type="evidence" value="ECO:0007669"/>
    <property type="project" value="UniProtKB-KW"/>
</dbReference>
<dbReference type="CDD" id="cd06779">
    <property type="entry name" value="cpPDZ_Deg_HtrA-like"/>
    <property type="match status" value="1"/>
</dbReference>
<keyword evidence="6" id="KW-0720">Serine protease</keyword>
<dbReference type="GO" id="GO:0004252">
    <property type="term" value="F:serine-type endopeptidase activity"/>
    <property type="evidence" value="ECO:0007669"/>
    <property type="project" value="InterPro"/>
</dbReference>
<keyword evidence="5 10" id="KW-0378">Hydrolase</keyword>
<name>A0A1E3XD94_9BACT</name>
<dbReference type="Gene3D" id="2.40.10.120">
    <property type="match status" value="1"/>
</dbReference>
<evidence type="ECO:0000256" key="4">
    <source>
        <dbReference type="ARBA" id="ARBA00022737"/>
    </source>
</evidence>
<feature type="transmembrane region" description="Helical" evidence="8">
    <location>
        <begin position="12"/>
        <end position="33"/>
    </location>
</feature>
<dbReference type="InterPro" id="IPR011782">
    <property type="entry name" value="Pept_S1C_Do"/>
</dbReference>
<dbReference type="InterPro" id="IPR009003">
    <property type="entry name" value="Peptidase_S1_PA"/>
</dbReference>